<accession>A0ABT1VUK2</accession>
<keyword evidence="2" id="KW-0472">Membrane</keyword>
<keyword evidence="2" id="KW-1133">Transmembrane helix</keyword>
<dbReference type="NCBIfam" id="TIGR03082">
    <property type="entry name" value="Gneg_AbrB_dup"/>
    <property type="match status" value="2"/>
</dbReference>
<comment type="caution">
    <text evidence="3">The sequence shown here is derived from an EMBL/GenBank/DDBJ whole genome shotgun (WGS) entry which is preliminary data.</text>
</comment>
<evidence type="ECO:0000256" key="1">
    <source>
        <dbReference type="SAM" id="MobiDB-lite"/>
    </source>
</evidence>
<dbReference type="PANTHER" id="PTHR38457:SF1">
    <property type="entry name" value="REGULATOR ABRB-RELATED"/>
    <property type="match status" value="1"/>
</dbReference>
<feature type="transmembrane region" description="Helical" evidence="2">
    <location>
        <begin position="173"/>
        <end position="191"/>
    </location>
</feature>
<dbReference type="InterPro" id="IPR017516">
    <property type="entry name" value="AbrB_dup"/>
</dbReference>
<name>A0ABT1VUK2_9PROT</name>
<feature type="transmembrane region" description="Helical" evidence="2">
    <location>
        <begin position="286"/>
        <end position="307"/>
    </location>
</feature>
<dbReference type="InterPro" id="IPR007820">
    <property type="entry name" value="AbrB_fam"/>
</dbReference>
<dbReference type="Pfam" id="PF05145">
    <property type="entry name" value="AbrB"/>
    <property type="match status" value="1"/>
</dbReference>
<gene>
    <name evidence="3" type="ORF">NFI88_04085</name>
</gene>
<dbReference type="RefSeq" id="WP_422918747.1">
    <property type="nucleotide sequence ID" value="NZ_JAMZEJ010000002.1"/>
</dbReference>
<protein>
    <submittedName>
        <fullName evidence="3">AbrB family transcriptional regulator</fullName>
    </submittedName>
</protein>
<reference evidence="3 4" key="1">
    <citation type="submission" date="2022-06" db="EMBL/GenBank/DDBJ databases">
        <title>Rhizosaccharibacter gen. nov. sp. nov. KSS12, endophytic bacteria isolated from sugarcane.</title>
        <authorList>
            <person name="Pitiwittayakul N."/>
        </authorList>
    </citation>
    <scope>NUCLEOTIDE SEQUENCE [LARGE SCALE GENOMIC DNA]</scope>
    <source>
        <strain evidence="3 4">KSS12</strain>
    </source>
</reference>
<keyword evidence="4" id="KW-1185">Reference proteome</keyword>
<feature type="transmembrane region" description="Helical" evidence="2">
    <location>
        <begin position="349"/>
        <end position="367"/>
    </location>
</feature>
<organism evidence="3 4">
    <name type="scientific">Rhizosaccharibacter radicis</name>
    <dbReference type="NCBI Taxonomy" id="2782605"/>
    <lineage>
        <taxon>Bacteria</taxon>
        <taxon>Pseudomonadati</taxon>
        <taxon>Pseudomonadota</taxon>
        <taxon>Alphaproteobacteria</taxon>
        <taxon>Acetobacterales</taxon>
        <taxon>Acetobacteraceae</taxon>
        <taxon>Rhizosaccharibacter</taxon>
    </lineage>
</organism>
<evidence type="ECO:0000256" key="2">
    <source>
        <dbReference type="SAM" id="Phobius"/>
    </source>
</evidence>
<dbReference type="Proteomes" id="UP001524547">
    <property type="component" value="Unassembled WGS sequence"/>
</dbReference>
<sequence>MSSPGIGPETSAPGIRSETSGLGIRPETWPAGLRWVALLALSAAAVAGLEAARLPAALLLGPMLAAMSLAGAEAPVRPPAPVLMAAQAVVGCMIANSIPTAMGGELARHWPVSASGVLSVVLVATALGYVLARLRVLDGSTAVWGSMPGAATAMTLMAADFGADIRLVALMQYLRVFCVTVASTMAARLAGVRGTATPAAHWLSVPAAGPLAATLLLLAVAGVAGARSRISAGALILPMIAGIAWKATGLPILLPMPLLAASYAVIGWFIGHRFTGTVLRQALRVLPRVLASILLLIGLCAGLALALHRTLGTDLLTAYLATSPGGADSVAIIAASVPVDVPFVMTMQVGRFLTMLVLGPMLARFVARRVGRNGAPTAGGA</sequence>
<feature type="transmembrane region" description="Helical" evidence="2">
    <location>
        <begin position="110"/>
        <end position="131"/>
    </location>
</feature>
<feature type="transmembrane region" description="Helical" evidence="2">
    <location>
        <begin position="203"/>
        <end position="223"/>
    </location>
</feature>
<feature type="transmembrane region" description="Helical" evidence="2">
    <location>
        <begin position="254"/>
        <end position="274"/>
    </location>
</feature>
<evidence type="ECO:0000313" key="3">
    <source>
        <dbReference type="EMBL" id="MCQ8240018.1"/>
    </source>
</evidence>
<dbReference type="EMBL" id="JAMZEJ010000002">
    <property type="protein sequence ID" value="MCQ8240018.1"/>
    <property type="molecule type" value="Genomic_DNA"/>
</dbReference>
<dbReference type="PIRSF" id="PIRSF038991">
    <property type="entry name" value="Protein_AbrB"/>
    <property type="match status" value="1"/>
</dbReference>
<proteinExistence type="predicted"/>
<keyword evidence="2" id="KW-0812">Transmembrane</keyword>
<evidence type="ECO:0000313" key="4">
    <source>
        <dbReference type="Proteomes" id="UP001524547"/>
    </source>
</evidence>
<dbReference type="PANTHER" id="PTHR38457">
    <property type="entry name" value="REGULATOR ABRB-RELATED"/>
    <property type="match status" value="1"/>
</dbReference>
<feature type="region of interest" description="Disordered" evidence="1">
    <location>
        <begin position="1"/>
        <end position="21"/>
    </location>
</feature>